<dbReference type="RefSeq" id="WP_008222719.1">
    <property type="nucleotide sequence ID" value="NZ_BAFK01000017.1"/>
</dbReference>
<dbReference type="Pfam" id="PF13511">
    <property type="entry name" value="DUF4124"/>
    <property type="match status" value="1"/>
</dbReference>
<dbReference type="Proteomes" id="UP000004374">
    <property type="component" value="Unassembled WGS sequence"/>
</dbReference>
<organism evidence="3 4">
    <name type="scientific">Rheinheimera nanhaiensis E407-8</name>
    <dbReference type="NCBI Taxonomy" id="562729"/>
    <lineage>
        <taxon>Bacteria</taxon>
        <taxon>Pseudomonadati</taxon>
        <taxon>Pseudomonadota</taxon>
        <taxon>Gammaproteobacteria</taxon>
        <taxon>Chromatiales</taxon>
        <taxon>Chromatiaceae</taxon>
        <taxon>Rheinheimera</taxon>
    </lineage>
</organism>
<comment type="caution">
    <text evidence="3">The sequence shown here is derived from an EMBL/GenBank/DDBJ whole genome shotgun (WGS) entry which is preliminary data.</text>
</comment>
<protein>
    <recommendedName>
        <fullName evidence="2">DUF4124 domain-containing protein</fullName>
    </recommendedName>
</protein>
<gene>
    <name evidence="3" type="ORF">RNAN_2810</name>
</gene>
<dbReference type="InterPro" id="IPR025392">
    <property type="entry name" value="DUF4124"/>
</dbReference>
<evidence type="ECO:0000259" key="2">
    <source>
        <dbReference type="Pfam" id="PF13511"/>
    </source>
</evidence>
<feature type="domain" description="DUF4124" evidence="2">
    <location>
        <begin position="7"/>
        <end position="58"/>
    </location>
</feature>
<evidence type="ECO:0000313" key="4">
    <source>
        <dbReference type="Proteomes" id="UP000004374"/>
    </source>
</evidence>
<keyword evidence="1" id="KW-0175">Coiled coil</keyword>
<keyword evidence="4" id="KW-1185">Reference proteome</keyword>
<feature type="coiled-coil region" evidence="1">
    <location>
        <begin position="76"/>
        <end position="110"/>
    </location>
</feature>
<evidence type="ECO:0000256" key="1">
    <source>
        <dbReference type="SAM" id="Coils"/>
    </source>
</evidence>
<proteinExistence type="predicted"/>
<name>I1E0G9_9GAMM</name>
<sequence length="156" mass="17236">MKPVLIVLLLPFFVSAKVYKCEVDGVVTYSQLPCSEDAEVTAYATDQPQPSLPAAEAKQASSAAATIDRLSESIKKRDMQIAINRLKSDKTNKQAERDEKLAKLKNSKQRSANNLAGAVWQESLSKEMAAVATQYDTDIRAIDVEIDRLTEQLNSF</sequence>
<dbReference type="AlphaFoldDB" id="I1E0G9"/>
<dbReference type="OrthoDB" id="5771047at2"/>
<accession>I1E0G9</accession>
<evidence type="ECO:0000313" key="3">
    <source>
        <dbReference type="EMBL" id="GAB59797.1"/>
    </source>
</evidence>
<reference evidence="3 4" key="1">
    <citation type="journal article" date="2012" name="J. Bacteriol.">
        <title>Genome Sequence of the Protease-Producing Bacterium Rheinheimera nanhaiensis E407-8T, Isolated from Deep-Sea Sediment of the South China Sea.</title>
        <authorList>
            <person name="Zhang X.-Y."/>
            <person name="Zhang Y.-J."/>
            <person name="Qin Q.-L."/>
            <person name="Xie B.-B."/>
            <person name="Chen X.-L."/>
            <person name="Zhou B.-C."/>
            <person name="Zhang Y.-Z."/>
        </authorList>
    </citation>
    <scope>NUCLEOTIDE SEQUENCE [LARGE SCALE GENOMIC DNA]</scope>
    <source>
        <strain evidence="3 4">E407-8</strain>
    </source>
</reference>
<dbReference type="EMBL" id="BAFK01000017">
    <property type="protein sequence ID" value="GAB59797.1"/>
    <property type="molecule type" value="Genomic_DNA"/>
</dbReference>